<keyword evidence="3" id="KW-1185">Reference proteome</keyword>
<sequence>MRVPLGFPSPAEACAVQDPGGPVDEAFERLRSRARAENGKLLHVATRVEEGMSSTSARTE</sequence>
<comment type="caution">
    <text evidence="2">The sequence shown here is derived from an EMBL/GenBank/DDBJ whole genome shotgun (WGS) entry which is preliminary data.</text>
</comment>
<evidence type="ECO:0000256" key="1">
    <source>
        <dbReference type="SAM" id="MobiDB-lite"/>
    </source>
</evidence>
<accession>A0ABP3E373</accession>
<proteinExistence type="predicted"/>
<reference evidence="3" key="1">
    <citation type="journal article" date="2019" name="Int. J. Syst. Evol. Microbiol.">
        <title>The Global Catalogue of Microorganisms (GCM) 10K type strain sequencing project: providing services to taxonomists for standard genome sequencing and annotation.</title>
        <authorList>
            <consortium name="The Broad Institute Genomics Platform"/>
            <consortium name="The Broad Institute Genome Sequencing Center for Infectious Disease"/>
            <person name="Wu L."/>
            <person name="Ma J."/>
        </authorList>
    </citation>
    <scope>NUCLEOTIDE SEQUENCE [LARGE SCALE GENOMIC DNA]</scope>
    <source>
        <strain evidence="3">JCM 3380</strain>
    </source>
</reference>
<gene>
    <name evidence="2" type="ORF">GCM10010492_59450</name>
</gene>
<name>A0ABP3E373_9PSEU</name>
<evidence type="ECO:0000313" key="2">
    <source>
        <dbReference type="EMBL" id="GAA0251245.1"/>
    </source>
</evidence>
<dbReference type="EMBL" id="BAAABU010000019">
    <property type="protein sequence ID" value="GAA0251245.1"/>
    <property type="molecule type" value="Genomic_DNA"/>
</dbReference>
<organism evidence="2 3">
    <name type="scientific">Saccharothrix mutabilis subsp. mutabilis</name>
    <dbReference type="NCBI Taxonomy" id="66855"/>
    <lineage>
        <taxon>Bacteria</taxon>
        <taxon>Bacillati</taxon>
        <taxon>Actinomycetota</taxon>
        <taxon>Actinomycetes</taxon>
        <taxon>Pseudonocardiales</taxon>
        <taxon>Pseudonocardiaceae</taxon>
        <taxon>Saccharothrix</taxon>
    </lineage>
</organism>
<protein>
    <submittedName>
        <fullName evidence="2">Uncharacterized protein</fullName>
    </submittedName>
</protein>
<evidence type="ECO:0000313" key="3">
    <source>
        <dbReference type="Proteomes" id="UP001500416"/>
    </source>
</evidence>
<dbReference type="Proteomes" id="UP001500416">
    <property type="component" value="Unassembled WGS sequence"/>
</dbReference>
<feature type="region of interest" description="Disordered" evidence="1">
    <location>
        <begin position="1"/>
        <end position="20"/>
    </location>
</feature>